<dbReference type="PROSITE" id="PS00092">
    <property type="entry name" value="N6_MTASE"/>
    <property type="match status" value="1"/>
</dbReference>
<evidence type="ECO:0000256" key="4">
    <source>
        <dbReference type="ARBA" id="ARBA00022679"/>
    </source>
</evidence>
<feature type="chain" id="PRO_5030623763" description="N6-adenine methyltransferase" evidence="5">
    <location>
        <begin position="20"/>
        <end position="221"/>
    </location>
</feature>
<dbReference type="EMBL" id="HBER01053955">
    <property type="protein sequence ID" value="CAD8551660.1"/>
    <property type="molecule type" value="Transcribed_RNA"/>
</dbReference>
<dbReference type="GO" id="GO:0005737">
    <property type="term" value="C:cytoplasm"/>
    <property type="evidence" value="ECO:0007669"/>
    <property type="project" value="UniProtKB-SubCell"/>
</dbReference>
<dbReference type="Pfam" id="PF10237">
    <property type="entry name" value="N6-adenineMlase"/>
    <property type="match status" value="1"/>
</dbReference>
<evidence type="ECO:0000256" key="5">
    <source>
        <dbReference type="SAM" id="SignalP"/>
    </source>
</evidence>
<keyword evidence="4" id="KW-0808">Transferase</keyword>
<dbReference type="AlphaFoldDB" id="A0A7S0JIB4"/>
<evidence type="ECO:0000256" key="3">
    <source>
        <dbReference type="ARBA" id="ARBA00022603"/>
    </source>
</evidence>
<feature type="signal peptide" evidence="5">
    <location>
        <begin position="1"/>
        <end position="19"/>
    </location>
</feature>
<evidence type="ECO:0000256" key="1">
    <source>
        <dbReference type="ARBA" id="ARBA00004496"/>
    </source>
</evidence>
<comment type="subcellular location">
    <subcellularLocation>
        <location evidence="1">Cytoplasm</location>
    </subcellularLocation>
</comment>
<organism evidence="6">
    <name type="scientific">Calcidiscus leptoporus</name>
    <dbReference type="NCBI Taxonomy" id="127549"/>
    <lineage>
        <taxon>Eukaryota</taxon>
        <taxon>Haptista</taxon>
        <taxon>Haptophyta</taxon>
        <taxon>Prymnesiophyceae</taxon>
        <taxon>Coccolithales</taxon>
        <taxon>Calcidiscaceae</taxon>
        <taxon>Calcidiscus</taxon>
    </lineage>
</organism>
<keyword evidence="5" id="KW-0732">Signal</keyword>
<keyword evidence="2" id="KW-0963">Cytoplasm</keyword>
<evidence type="ECO:0008006" key="7">
    <source>
        <dbReference type="Google" id="ProtNLM"/>
    </source>
</evidence>
<gene>
    <name evidence="6" type="ORF">CLEP1334_LOCUS26950</name>
</gene>
<accession>A0A7S0JIB4</accession>
<name>A0A7S0JIB4_9EUKA</name>
<dbReference type="GO" id="GO:0008168">
    <property type="term" value="F:methyltransferase activity"/>
    <property type="evidence" value="ECO:0007669"/>
    <property type="project" value="UniProtKB-KW"/>
</dbReference>
<evidence type="ECO:0000313" key="6">
    <source>
        <dbReference type="EMBL" id="CAD8551660.1"/>
    </source>
</evidence>
<dbReference type="InterPro" id="IPR041370">
    <property type="entry name" value="Mlase_EEF1AKMT1/ZCCHC4"/>
</dbReference>
<dbReference type="InterPro" id="IPR002052">
    <property type="entry name" value="DNA_methylase_N6_adenine_CS"/>
</dbReference>
<evidence type="ECO:0000256" key="2">
    <source>
        <dbReference type="ARBA" id="ARBA00022490"/>
    </source>
</evidence>
<sequence length="221" mass="25096">MRFFSALIIIALLLPGRTSMQLPQRLNRKHRRHHLQPAGTPPPPPTCAATVLAPSVLAGITEDHAYEQFFFDAPTRASLLSLLSTYQRPLLLCTPSLAVAADEAGIWPYKLLDCDDRFSFLRAFQYFDLNHPSGLEDYEYDAVLCDPPFANFELSRLRFVLKVLSRSDEACSVPLYLCYNGRREEAVRKEFPQLQRLSDSPLGYESVKSSTQKHIFLYGPK</sequence>
<keyword evidence="3" id="KW-0489">Methyltransferase</keyword>
<reference evidence="6" key="1">
    <citation type="submission" date="2021-01" db="EMBL/GenBank/DDBJ databases">
        <authorList>
            <person name="Corre E."/>
            <person name="Pelletier E."/>
            <person name="Niang G."/>
            <person name="Scheremetjew M."/>
            <person name="Finn R."/>
            <person name="Kale V."/>
            <person name="Holt S."/>
            <person name="Cochrane G."/>
            <person name="Meng A."/>
            <person name="Brown T."/>
            <person name="Cohen L."/>
        </authorList>
    </citation>
    <scope>NUCLEOTIDE SEQUENCE</scope>
    <source>
        <strain evidence="6">RCC1130</strain>
    </source>
</reference>
<proteinExistence type="predicted"/>
<dbReference type="GO" id="GO:0003676">
    <property type="term" value="F:nucleic acid binding"/>
    <property type="evidence" value="ECO:0007669"/>
    <property type="project" value="InterPro"/>
</dbReference>
<dbReference type="GO" id="GO:0032259">
    <property type="term" value="P:methylation"/>
    <property type="evidence" value="ECO:0007669"/>
    <property type="project" value="UniProtKB-KW"/>
</dbReference>
<protein>
    <recommendedName>
        <fullName evidence="7">N6-adenine methyltransferase</fullName>
    </recommendedName>
</protein>